<evidence type="ECO:0000313" key="3">
    <source>
        <dbReference type="Proteomes" id="UP000535020"/>
    </source>
</evidence>
<name>A0A7Y9C5K6_9FLAO</name>
<dbReference type="EMBL" id="JACBJI010000001">
    <property type="protein sequence ID" value="NYA69287.1"/>
    <property type="molecule type" value="Genomic_DNA"/>
</dbReference>
<reference evidence="2 3" key="1">
    <citation type="submission" date="2020-07" db="EMBL/GenBank/DDBJ databases">
        <authorList>
            <person name="Sun Q."/>
        </authorList>
    </citation>
    <scope>NUCLEOTIDE SEQUENCE [LARGE SCALE GENOMIC DNA]</scope>
    <source>
        <strain evidence="2 3">MAH-1</strain>
    </source>
</reference>
<dbReference type="Proteomes" id="UP000535020">
    <property type="component" value="Unassembled WGS sequence"/>
</dbReference>
<comment type="caution">
    <text evidence="2">The sequence shown here is derived from an EMBL/GenBank/DDBJ whole genome shotgun (WGS) entry which is preliminary data.</text>
</comment>
<evidence type="ECO:0000313" key="2">
    <source>
        <dbReference type="EMBL" id="NYA69287.1"/>
    </source>
</evidence>
<dbReference type="RefSeq" id="WP_176004113.1">
    <property type="nucleotide sequence ID" value="NZ_JABWMI010000001.1"/>
</dbReference>
<keyword evidence="1" id="KW-0472">Membrane</keyword>
<keyword evidence="1" id="KW-1133">Transmembrane helix</keyword>
<keyword evidence="3" id="KW-1185">Reference proteome</keyword>
<feature type="transmembrane region" description="Helical" evidence="1">
    <location>
        <begin position="21"/>
        <end position="40"/>
    </location>
</feature>
<proteinExistence type="predicted"/>
<evidence type="ECO:0000256" key="1">
    <source>
        <dbReference type="SAM" id="Phobius"/>
    </source>
</evidence>
<dbReference type="Gene3D" id="3.30.700.10">
    <property type="entry name" value="Glycoprotein, Type 4 Pilin"/>
    <property type="match status" value="1"/>
</dbReference>
<organism evidence="2 3">
    <name type="scientific">Flavobacterium agri</name>
    <dbReference type="NCBI Taxonomy" id="2743471"/>
    <lineage>
        <taxon>Bacteria</taxon>
        <taxon>Pseudomonadati</taxon>
        <taxon>Bacteroidota</taxon>
        <taxon>Flavobacteriia</taxon>
        <taxon>Flavobacteriales</taxon>
        <taxon>Flavobacteriaceae</taxon>
        <taxon>Flavobacterium</taxon>
    </lineage>
</organism>
<dbReference type="InterPro" id="IPR045584">
    <property type="entry name" value="Pilin-like"/>
</dbReference>
<accession>A0A7Y9C5K6</accession>
<protein>
    <submittedName>
        <fullName evidence="2">Type II secretion system protein</fullName>
    </submittedName>
</protein>
<dbReference type="SUPFAM" id="SSF54523">
    <property type="entry name" value="Pili subunits"/>
    <property type="match status" value="1"/>
</dbReference>
<gene>
    <name evidence="2" type="ORF">HZF10_00030</name>
</gene>
<keyword evidence="1" id="KW-0812">Transmembrane</keyword>
<dbReference type="AlphaFoldDB" id="A0A7Y9C5K6"/>
<sequence>MKSLKSSLKRRVRHGYVKAYSLNEILIVLCIIGILLLLVLPNQTSVVSQAKSIEAQAMLNQVYGLQKSHFYRFSKYAGNLEEIGFEQEPTVDEGGQAVYRIEIVESSANAFMARATAVSDLDGDGEFNTWEIDSKKILREVVKD</sequence>